<organism evidence="2 3">
    <name type="scientific">Kribbella jiaozuonensis</name>
    <dbReference type="NCBI Taxonomy" id="2575441"/>
    <lineage>
        <taxon>Bacteria</taxon>
        <taxon>Bacillati</taxon>
        <taxon>Actinomycetota</taxon>
        <taxon>Actinomycetes</taxon>
        <taxon>Propionibacteriales</taxon>
        <taxon>Kribbellaceae</taxon>
        <taxon>Kribbella</taxon>
    </lineage>
</organism>
<dbReference type="InterPro" id="IPR001387">
    <property type="entry name" value="Cro/C1-type_HTH"/>
</dbReference>
<dbReference type="CDD" id="cd00093">
    <property type="entry name" value="HTH_XRE"/>
    <property type="match status" value="1"/>
</dbReference>
<gene>
    <name evidence="2" type="ORF">FDA38_02115</name>
</gene>
<comment type="caution">
    <text evidence="2">The sequence shown here is derived from an EMBL/GenBank/DDBJ whole genome shotgun (WGS) entry which is preliminary data.</text>
</comment>
<sequence>MPRGQSARLQAGLTRKQVVTKLGWPKTRLELIENGRIKLARELVATLFKTYRINLDASPTIRAQVDQAAQPSPSDALIWIRSHTFRKPPPPP</sequence>
<dbReference type="PROSITE" id="PS50943">
    <property type="entry name" value="HTH_CROC1"/>
    <property type="match status" value="1"/>
</dbReference>
<accession>A0A4U3M301</accession>
<protein>
    <submittedName>
        <fullName evidence="2">Helix-turn-helix transcriptional regulator</fullName>
    </submittedName>
</protein>
<dbReference type="EMBL" id="SZPZ01000001">
    <property type="protein sequence ID" value="TKK81656.1"/>
    <property type="molecule type" value="Genomic_DNA"/>
</dbReference>
<name>A0A4U3M301_9ACTN</name>
<dbReference type="Gene3D" id="1.10.260.40">
    <property type="entry name" value="lambda repressor-like DNA-binding domains"/>
    <property type="match status" value="1"/>
</dbReference>
<reference evidence="2 3" key="1">
    <citation type="submission" date="2019-04" db="EMBL/GenBank/DDBJ databases">
        <title>Kribbella sp. NEAU-THZ 27 nov., a novel actinomycete isolated from soil.</title>
        <authorList>
            <person name="Duan L."/>
        </authorList>
    </citation>
    <scope>NUCLEOTIDE SEQUENCE [LARGE SCALE GENOMIC DNA]</scope>
    <source>
        <strain evidence="3">NEAU-THZ27</strain>
    </source>
</reference>
<dbReference type="AlphaFoldDB" id="A0A4U3M301"/>
<feature type="domain" description="HTH cro/C1-type" evidence="1">
    <location>
        <begin position="7"/>
        <end position="58"/>
    </location>
</feature>
<evidence type="ECO:0000313" key="2">
    <source>
        <dbReference type="EMBL" id="TKK81656.1"/>
    </source>
</evidence>
<dbReference type="Pfam" id="PF13560">
    <property type="entry name" value="HTH_31"/>
    <property type="match status" value="1"/>
</dbReference>
<dbReference type="Proteomes" id="UP000305836">
    <property type="component" value="Unassembled WGS sequence"/>
</dbReference>
<dbReference type="RefSeq" id="WP_137252367.1">
    <property type="nucleotide sequence ID" value="NZ_JBHSPQ010000004.1"/>
</dbReference>
<proteinExistence type="predicted"/>
<dbReference type="OrthoDB" id="4326943at2"/>
<dbReference type="SUPFAM" id="SSF47413">
    <property type="entry name" value="lambda repressor-like DNA-binding domains"/>
    <property type="match status" value="1"/>
</dbReference>
<evidence type="ECO:0000259" key="1">
    <source>
        <dbReference type="PROSITE" id="PS50943"/>
    </source>
</evidence>
<evidence type="ECO:0000313" key="3">
    <source>
        <dbReference type="Proteomes" id="UP000305836"/>
    </source>
</evidence>
<dbReference type="GO" id="GO:0003677">
    <property type="term" value="F:DNA binding"/>
    <property type="evidence" value="ECO:0007669"/>
    <property type="project" value="InterPro"/>
</dbReference>
<keyword evidence="3" id="KW-1185">Reference proteome</keyword>
<dbReference type="InterPro" id="IPR010982">
    <property type="entry name" value="Lambda_DNA-bd_dom_sf"/>
</dbReference>